<comment type="catalytic activity">
    <reaction evidence="13">
        <text>Strict requirement for Asp at position P1 and has a preferred cleavage sequence of (Leu/Asp/Val)-Glu-Thr-Asp-|-(Gly/Ser/Ala).</text>
        <dbReference type="EC" id="3.4.22.61"/>
    </reaction>
</comment>
<dbReference type="PANTHER" id="PTHR48169:SF7">
    <property type="entry name" value="CASPASE 10"/>
    <property type="match status" value="1"/>
</dbReference>
<feature type="domain" description="DED" evidence="18">
    <location>
        <begin position="122"/>
        <end position="200"/>
    </location>
</feature>
<dbReference type="GO" id="GO:0005737">
    <property type="term" value="C:cytoplasm"/>
    <property type="evidence" value="ECO:0007669"/>
    <property type="project" value="UniProtKB-SubCell"/>
</dbReference>
<feature type="region of interest" description="Disordered" evidence="17">
    <location>
        <begin position="330"/>
        <end position="355"/>
    </location>
</feature>
<dbReference type="GO" id="GO:0042981">
    <property type="term" value="P:regulation of apoptotic process"/>
    <property type="evidence" value="ECO:0007669"/>
    <property type="project" value="UniProtKB-ARBA"/>
</dbReference>
<evidence type="ECO:0000256" key="6">
    <source>
        <dbReference type="ARBA" id="ARBA00022670"/>
    </source>
</evidence>
<dbReference type="SUPFAM" id="SSF52129">
    <property type="entry name" value="Caspase-like"/>
    <property type="match status" value="1"/>
</dbReference>
<keyword evidence="5" id="KW-0597">Phosphoprotein</keyword>
<dbReference type="PROSITE" id="PS01121">
    <property type="entry name" value="CASPASE_HIS"/>
    <property type="match status" value="1"/>
</dbReference>
<dbReference type="InterPro" id="IPR002138">
    <property type="entry name" value="Pept_C14_p10"/>
</dbReference>
<keyword evidence="9" id="KW-0378">Hydrolase</keyword>
<evidence type="ECO:0000259" key="19">
    <source>
        <dbReference type="PROSITE" id="PS50207"/>
    </source>
</evidence>
<dbReference type="InterPro" id="IPR001309">
    <property type="entry name" value="Pept_C14_p20"/>
</dbReference>
<evidence type="ECO:0000259" key="20">
    <source>
        <dbReference type="PROSITE" id="PS50208"/>
    </source>
</evidence>
<feature type="compositionally biased region" description="Polar residues" evidence="17">
    <location>
        <begin position="330"/>
        <end position="349"/>
    </location>
</feature>
<evidence type="ECO:0000256" key="2">
    <source>
        <dbReference type="ARBA" id="ARBA00004496"/>
    </source>
</evidence>
<dbReference type="CDD" id="cd00032">
    <property type="entry name" value="CASc"/>
    <property type="match status" value="1"/>
</dbReference>
<dbReference type="Gene3D" id="1.10.533.10">
    <property type="entry name" value="Death Domain, Fas"/>
    <property type="match status" value="2"/>
</dbReference>
<reference evidence="21 22" key="1">
    <citation type="submission" date="2024-11" db="EMBL/GenBank/DDBJ databases">
        <title>Chromosome-level genome assembly of the freshwater bivalve Anodonta woodiana.</title>
        <authorList>
            <person name="Chen X."/>
        </authorList>
    </citation>
    <scope>NUCLEOTIDE SEQUENCE [LARGE SCALE GENOMIC DNA]</scope>
    <source>
        <strain evidence="21">MN2024</strain>
        <tissue evidence="21">Gills</tissue>
    </source>
</reference>
<keyword evidence="4" id="KW-0963">Cytoplasm</keyword>
<dbReference type="InterPro" id="IPR016129">
    <property type="entry name" value="Caspase_his_AS"/>
</dbReference>
<evidence type="ECO:0000256" key="11">
    <source>
        <dbReference type="ARBA" id="ARBA00023145"/>
    </source>
</evidence>
<evidence type="ECO:0000256" key="10">
    <source>
        <dbReference type="ARBA" id="ARBA00022807"/>
    </source>
</evidence>
<feature type="compositionally biased region" description="Polar residues" evidence="17">
    <location>
        <begin position="576"/>
        <end position="611"/>
    </location>
</feature>
<feature type="domain" description="DED" evidence="18">
    <location>
        <begin position="219"/>
        <end position="298"/>
    </location>
</feature>
<dbReference type="InterPro" id="IPR033139">
    <property type="entry name" value="Caspase_cys_AS"/>
</dbReference>
<dbReference type="SMART" id="SM00031">
    <property type="entry name" value="DED"/>
    <property type="match status" value="2"/>
</dbReference>
<evidence type="ECO:0000256" key="12">
    <source>
        <dbReference type="ARBA" id="ARBA00023242"/>
    </source>
</evidence>
<evidence type="ECO:0000256" key="3">
    <source>
        <dbReference type="ARBA" id="ARBA00010134"/>
    </source>
</evidence>
<dbReference type="PROSITE" id="PS50207">
    <property type="entry name" value="CASPASE_P10"/>
    <property type="match status" value="1"/>
</dbReference>
<dbReference type="GO" id="GO:0006508">
    <property type="term" value="P:proteolysis"/>
    <property type="evidence" value="ECO:0007669"/>
    <property type="project" value="UniProtKB-KW"/>
</dbReference>
<dbReference type="AlphaFoldDB" id="A0ABD3UXE0"/>
<dbReference type="PRINTS" id="PR00376">
    <property type="entry name" value="IL1BCENZYME"/>
</dbReference>
<keyword evidence="10" id="KW-0788">Thiol protease</keyword>
<dbReference type="Proteomes" id="UP001634394">
    <property type="component" value="Unassembled WGS sequence"/>
</dbReference>
<dbReference type="PROSITE" id="PS01122">
    <property type="entry name" value="CASPASE_CYS"/>
    <property type="match status" value="1"/>
</dbReference>
<dbReference type="GO" id="GO:0006915">
    <property type="term" value="P:apoptotic process"/>
    <property type="evidence" value="ECO:0007669"/>
    <property type="project" value="UniProtKB-KW"/>
</dbReference>
<feature type="region of interest" description="Disordered" evidence="17">
    <location>
        <begin position="574"/>
        <end position="612"/>
    </location>
</feature>
<dbReference type="InterPro" id="IPR001875">
    <property type="entry name" value="DED_dom"/>
</dbReference>
<evidence type="ECO:0000256" key="7">
    <source>
        <dbReference type="ARBA" id="ARBA00022703"/>
    </source>
</evidence>
<dbReference type="InterPro" id="IPR029030">
    <property type="entry name" value="Caspase-like_dom_sf"/>
</dbReference>
<sequence length="874" mass="98741">MEMQCNNPELECDALGIKSRSKAELEEQRRGQTGGAVHDMEIQRTQSLSESEIKYCASRVPTEDESWRPQTFAITGSGSVPYRDCLLSDIDHKMLTSNTSDLQRDAMAGIEDRISRISTKKSFHDCLIEVDDELGDEDVANLKFLCRDFIPVAKLEKASRAIDIFEILENSGKIQVGNVDFVLECLIEMHRLDLVKKIGFDPNSVKEKAGQGSCLGPTPFRKLLFELAEDLSDDEVKRAKFFLKSEYLKRGNLQAIETAQELFILLEKEGKLSVENVQVLYDIFKTIKREELVRQVEQYHRPDRANTQTGLGPSRFQQVPYFPQTYGLNRTMSSNAPSNLQPNLGSQGRQDPGIVRSSSAGTIELEESEQPQHAVFSDNVLLQLAIAMKDIPYENVFEELGLSENEGIRFSTLNTAQRLYKLLKYWRDVKMKDSPGQVLPGLKYLCEKFDKIGCVKYLDTLAQDQQQTYELPTQDQGVQRSRQGALVPQAGYIQAGFQGQIGQMRSQQTWQQSQMPWVNYDKVALQQQWSVIPQSNTGQGGSQMQETVRTKDNVEQIRMQFQEPVVLQGNMGHVGSQAQQPVIPQGSSQPLPFPQGQGQTRPQQMTPSPSVRNVDLDADFPCYKMDARPRGICLIISNRNFTVAVEDADSKEMPARQGTEKDTDYLTQIFNKLHFTVIIKEDLKDFEMARALVDIAQNTDHSHYDCFVCCILSHGALGHVFGSNGKLIPIRDLTSCVQANRCHTLAGKPKLFFIQACQGREKQEGTDIEADSPNIPNDLEMDTGTKEMIPNEADFVLGYATVPGYVSFRSRTSGSWYIRKLVQMLEKYYDKTDLMTILVKVNEEVSKADANVDNGRYKQTPAPFVTLRKRLFFH</sequence>
<keyword evidence="7" id="KW-0053">Apoptosis</keyword>
<dbReference type="GO" id="GO:0032991">
    <property type="term" value="C:protein-containing complex"/>
    <property type="evidence" value="ECO:0007669"/>
    <property type="project" value="UniProtKB-ARBA"/>
</dbReference>
<comment type="similarity">
    <text evidence="3 16">Belongs to the peptidase C14A family.</text>
</comment>
<dbReference type="Gene3D" id="3.40.50.1460">
    <property type="match status" value="1"/>
</dbReference>
<keyword evidence="22" id="KW-1185">Reference proteome</keyword>
<evidence type="ECO:0000313" key="22">
    <source>
        <dbReference type="Proteomes" id="UP001634394"/>
    </source>
</evidence>
<dbReference type="InterPro" id="IPR011029">
    <property type="entry name" value="DEATH-like_dom_sf"/>
</dbReference>
<evidence type="ECO:0000256" key="4">
    <source>
        <dbReference type="ARBA" id="ARBA00022490"/>
    </source>
</evidence>
<dbReference type="PROSITE" id="PS50208">
    <property type="entry name" value="CASPASE_P20"/>
    <property type="match status" value="1"/>
</dbReference>
<evidence type="ECO:0000259" key="18">
    <source>
        <dbReference type="PROSITE" id="PS50168"/>
    </source>
</evidence>
<dbReference type="EC" id="3.4.22.61" evidence="14"/>
<dbReference type="EMBL" id="JBJQND010000014">
    <property type="protein sequence ID" value="KAL3854129.1"/>
    <property type="molecule type" value="Genomic_DNA"/>
</dbReference>
<dbReference type="GO" id="GO:0004197">
    <property type="term" value="F:cysteine-type endopeptidase activity"/>
    <property type="evidence" value="ECO:0007669"/>
    <property type="project" value="UniProtKB-ARBA"/>
</dbReference>
<feature type="domain" description="Caspase family p10" evidence="19">
    <location>
        <begin position="785"/>
        <end position="874"/>
    </location>
</feature>
<accession>A0ABD3UXE0</accession>
<dbReference type="InterPro" id="IPR015917">
    <property type="entry name" value="Pept_C14A"/>
</dbReference>
<dbReference type="FunFam" id="3.40.50.1460:FF:000008">
    <property type="entry name" value="caspase-8 isoform X1"/>
    <property type="match status" value="1"/>
</dbReference>
<evidence type="ECO:0000256" key="8">
    <source>
        <dbReference type="ARBA" id="ARBA00022737"/>
    </source>
</evidence>
<dbReference type="GO" id="GO:0005886">
    <property type="term" value="C:plasma membrane"/>
    <property type="evidence" value="ECO:0007669"/>
    <property type="project" value="UniProtKB-ARBA"/>
</dbReference>
<dbReference type="PANTHER" id="PTHR48169">
    <property type="entry name" value="DED DOMAIN-CONTAINING PROTEIN"/>
    <property type="match status" value="1"/>
</dbReference>
<keyword evidence="11" id="KW-0865">Zymogen</keyword>
<evidence type="ECO:0000256" key="5">
    <source>
        <dbReference type="ARBA" id="ARBA00022553"/>
    </source>
</evidence>
<dbReference type="PROSITE" id="PS50168">
    <property type="entry name" value="DED"/>
    <property type="match status" value="2"/>
</dbReference>
<feature type="domain" description="Caspase family p20" evidence="20">
    <location>
        <begin position="629"/>
        <end position="761"/>
    </location>
</feature>
<evidence type="ECO:0000256" key="17">
    <source>
        <dbReference type="SAM" id="MobiDB-lite"/>
    </source>
</evidence>
<dbReference type="CDD" id="cd08792">
    <property type="entry name" value="DED_Caspase_8_10_r1"/>
    <property type="match status" value="1"/>
</dbReference>
<dbReference type="SUPFAM" id="SSF47986">
    <property type="entry name" value="DEATH domain"/>
    <property type="match status" value="2"/>
</dbReference>
<dbReference type="InterPro" id="IPR011600">
    <property type="entry name" value="Pept_C14_caspase"/>
</dbReference>
<name>A0ABD3UXE0_SINWO</name>
<evidence type="ECO:0000313" key="21">
    <source>
        <dbReference type="EMBL" id="KAL3854129.1"/>
    </source>
</evidence>
<gene>
    <name evidence="21" type="ORF">ACJMK2_013407</name>
</gene>
<comment type="caution">
    <text evidence="21">The sequence shown here is derived from an EMBL/GenBank/DDBJ whole genome shotgun (WGS) entry which is preliminary data.</text>
</comment>
<dbReference type="SMART" id="SM00115">
    <property type="entry name" value="CASc"/>
    <property type="match status" value="1"/>
</dbReference>
<proteinExistence type="inferred from homology"/>
<evidence type="ECO:0000256" key="14">
    <source>
        <dbReference type="ARBA" id="ARBA00066479"/>
    </source>
</evidence>
<keyword evidence="8" id="KW-0677">Repeat</keyword>
<keyword evidence="6" id="KW-0645">Protease</keyword>
<organism evidence="21 22">
    <name type="scientific">Sinanodonta woodiana</name>
    <name type="common">Chinese pond mussel</name>
    <name type="synonym">Anodonta woodiana</name>
    <dbReference type="NCBI Taxonomy" id="1069815"/>
    <lineage>
        <taxon>Eukaryota</taxon>
        <taxon>Metazoa</taxon>
        <taxon>Spiralia</taxon>
        <taxon>Lophotrochozoa</taxon>
        <taxon>Mollusca</taxon>
        <taxon>Bivalvia</taxon>
        <taxon>Autobranchia</taxon>
        <taxon>Heteroconchia</taxon>
        <taxon>Palaeoheterodonta</taxon>
        <taxon>Unionida</taxon>
        <taxon>Unionoidea</taxon>
        <taxon>Unionidae</taxon>
        <taxon>Unioninae</taxon>
        <taxon>Sinanodonta</taxon>
    </lineage>
</organism>
<dbReference type="Pfam" id="PF01335">
    <property type="entry name" value="DED"/>
    <property type="match status" value="2"/>
</dbReference>
<evidence type="ECO:0000256" key="15">
    <source>
        <dbReference type="ARBA" id="ARBA00068172"/>
    </source>
</evidence>
<protein>
    <recommendedName>
        <fullName evidence="15">Caspase-8</fullName>
        <ecNumber evidence="14">3.4.22.61</ecNumber>
    </recommendedName>
</protein>
<evidence type="ECO:0000256" key="1">
    <source>
        <dbReference type="ARBA" id="ARBA00004123"/>
    </source>
</evidence>
<evidence type="ECO:0000256" key="16">
    <source>
        <dbReference type="RuleBase" id="RU003971"/>
    </source>
</evidence>
<dbReference type="Pfam" id="PF00656">
    <property type="entry name" value="Peptidase_C14"/>
    <property type="match status" value="1"/>
</dbReference>
<evidence type="ECO:0000256" key="13">
    <source>
        <dbReference type="ARBA" id="ARBA00051626"/>
    </source>
</evidence>
<comment type="subcellular location">
    <subcellularLocation>
        <location evidence="2">Cytoplasm</location>
    </subcellularLocation>
    <subcellularLocation>
        <location evidence="1">Nucleus</location>
    </subcellularLocation>
</comment>
<keyword evidence="12" id="KW-0539">Nucleus</keyword>
<evidence type="ECO:0000256" key="9">
    <source>
        <dbReference type="ARBA" id="ARBA00022801"/>
    </source>
</evidence>
<dbReference type="GO" id="GO:0051604">
    <property type="term" value="P:protein maturation"/>
    <property type="evidence" value="ECO:0007669"/>
    <property type="project" value="UniProtKB-ARBA"/>
</dbReference>
<dbReference type="GO" id="GO:0005634">
    <property type="term" value="C:nucleus"/>
    <property type="evidence" value="ECO:0007669"/>
    <property type="project" value="UniProtKB-SubCell"/>
</dbReference>